<evidence type="ECO:0000313" key="2">
    <source>
        <dbReference type="EMBL" id="CAD6940641.1"/>
    </source>
</evidence>
<keyword evidence="5" id="KW-1185">Reference proteome</keyword>
<keyword evidence="1" id="KW-1133">Transmembrane helix</keyword>
<dbReference type="EMBL" id="CAJHJG010004398">
    <property type="protein sequence ID" value="CAD6940641.1"/>
    <property type="molecule type" value="Genomic_DNA"/>
</dbReference>
<reference evidence="3" key="2">
    <citation type="journal article" date="2019" name="IMA Fungus">
        <title>Genome sequencing and comparison of five Tilletia species to identify candidate genes for the detection of regulated species infecting wheat.</title>
        <authorList>
            <person name="Nguyen H.D.T."/>
            <person name="Sultana T."/>
            <person name="Kesanakurti P."/>
            <person name="Hambleton S."/>
        </authorList>
    </citation>
    <scope>NUCLEOTIDE SEQUENCE</scope>
    <source>
        <strain evidence="3">DAOMC 238032</strain>
    </source>
</reference>
<dbReference type="Proteomes" id="UP000836402">
    <property type="component" value="Unassembled WGS sequence"/>
</dbReference>
<dbReference type="Proteomes" id="UP000077671">
    <property type="component" value="Unassembled WGS sequence"/>
</dbReference>
<evidence type="ECO:0000313" key="3">
    <source>
        <dbReference type="EMBL" id="KAE8261775.1"/>
    </source>
</evidence>
<evidence type="ECO:0000313" key="4">
    <source>
        <dbReference type="Proteomes" id="UP000077671"/>
    </source>
</evidence>
<evidence type="ECO:0000256" key="1">
    <source>
        <dbReference type="SAM" id="Phobius"/>
    </source>
</evidence>
<dbReference type="EMBL" id="LWDD02000320">
    <property type="protein sequence ID" value="KAE8261775.1"/>
    <property type="molecule type" value="Genomic_DNA"/>
</dbReference>
<proteinExistence type="predicted"/>
<organism evidence="3 4">
    <name type="scientific">Tilletia caries</name>
    <name type="common">wheat bunt fungus</name>
    <dbReference type="NCBI Taxonomy" id="13290"/>
    <lineage>
        <taxon>Eukaryota</taxon>
        <taxon>Fungi</taxon>
        <taxon>Dikarya</taxon>
        <taxon>Basidiomycota</taxon>
        <taxon>Ustilaginomycotina</taxon>
        <taxon>Exobasidiomycetes</taxon>
        <taxon>Tilletiales</taxon>
        <taxon>Tilletiaceae</taxon>
        <taxon>Tilletia</taxon>
    </lineage>
</organism>
<sequence>MTSSAAGWSLLNSIVGWNNTATVGSILMYVFCWLAIATYSVYARWQEPRLRLVLPSFASRNASRVLWESGRAGRRHASAGRVEA</sequence>
<comment type="caution">
    <text evidence="3">The sequence shown here is derived from an EMBL/GenBank/DDBJ whole genome shotgun (WGS) entry which is preliminary data.</text>
</comment>
<keyword evidence="1" id="KW-0472">Membrane</keyword>
<dbReference type="AlphaFoldDB" id="A0A177V9T5"/>
<accession>A0A177V9T5</accession>
<gene>
    <name evidence="3" type="ORF">A4X03_0g2976</name>
    <name evidence="2" type="ORF">JKIAZH3_G6495</name>
</gene>
<evidence type="ECO:0000313" key="5">
    <source>
        <dbReference type="Proteomes" id="UP000836402"/>
    </source>
</evidence>
<reference evidence="3" key="1">
    <citation type="submission" date="2016-04" db="EMBL/GenBank/DDBJ databases">
        <authorList>
            <person name="Nguyen H.D."/>
            <person name="Kesanakurti P."/>
            <person name="Cullis J."/>
            <person name="Levesque C.A."/>
            <person name="Hambleton S."/>
        </authorList>
    </citation>
    <scope>NUCLEOTIDE SEQUENCE</scope>
    <source>
        <strain evidence="3">DAOMC 238032</strain>
    </source>
</reference>
<feature type="transmembrane region" description="Helical" evidence="1">
    <location>
        <begin position="20"/>
        <end position="42"/>
    </location>
</feature>
<protein>
    <submittedName>
        <fullName evidence="3">Uncharacterized protein</fullName>
    </submittedName>
</protein>
<keyword evidence="1" id="KW-0812">Transmembrane</keyword>
<reference evidence="2" key="3">
    <citation type="submission" date="2020-10" db="EMBL/GenBank/DDBJ databases">
        <authorList>
            <person name="Sedaghatjoo S."/>
        </authorList>
    </citation>
    <scope>NUCLEOTIDE SEQUENCE</scope>
    <source>
        <strain evidence="2">AZH3</strain>
    </source>
</reference>
<name>A0A177V9T5_9BASI</name>